<gene>
    <name evidence="2" type="ORF">A2765_06260</name>
</gene>
<accession>A0A1F6D9P6</accession>
<reference evidence="2 3" key="1">
    <citation type="journal article" date="2016" name="Nat. Commun.">
        <title>Thousands of microbial genomes shed light on interconnected biogeochemical processes in an aquifer system.</title>
        <authorList>
            <person name="Anantharaman K."/>
            <person name="Brown C.T."/>
            <person name="Hug L.A."/>
            <person name="Sharon I."/>
            <person name="Castelle C.J."/>
            <person name="Probst A.J."/>
            <person name="Thomas B.C."/>
            <person name="Singh A."/>
            <person name="Wilkins M.J."/>
            <person name="Karaoz U."/>
            <person name="Brodie E.L."/>
            <person name="Williams K.H."/>
            <person name="Hubbard S.S."/>
            <person name="Banfield J.F."/>
        </authorList>
    </citation>
    <scope>NUCLEOTIDE SEQUENCE [LARGE SCALE GENOMIC DNA]</scope>
</reference>
<evidence type="ECO:0000313" key="2">
    <source>
        <dbReference type="EMBL" id="OGG58085.1"/>
    </source>
</evidence>
<evidence type="ECO:0000313" key="3">
    <source>
        <dbReference type="Proteomes" id="UP000176377"/>
    </source>
</evidence>
<proteinExistence type="predicted"/>
<dbReference type="EMBL" id="MFLA01000038">
    <property type="protein sequence ID" value="OGG58085.1"/>
    <property type="molecule type" value="Genomic_DNA"/>
</dbReference>
<comment type="caution">
    <text evidence="2">The sequence shown here is derived from an EMBL/GenBank/DDBJ whole genome shotgun (WGS) entry which is preliminary data.</text>
</comment>
<dbReference type="Proteomes" id="UP000176377">
    <property type="component" value="Unassembled WGS sequence"/>
</dbReference>
<evidence type="ECO:0000256" key="1">
    <source>
        <dbReference type="SAM" id="MobiDB-lite"/>
    </source>
</evidence>
<sequence>MDERESFPRRNKRKEYPQALKPQKEGDEGGELFKGSLGFDFIFFRDAEGVKHIRCVEINGEHSGISGIQDIPRTSHTYLEKIFATSRSRLSPEFQAVIEQEPQPEFQIPTPQERLHEGREVISRFVAALDTADTKHEERIRNTKMYVESNANPLFIEEISRDKSKQNAYIPSDIAPKIAHNLADMSTNTRWMIKPNGGMQGNDIYLTDAKQISKIVKMMEKDNVDSKELFSENVIQEFIEPLGADNAPARLSNHPASLRLLVDFRYTASGDIEPMYIAGYQRVSPYSTEGVAHTQNDSGKPASSEYASGIEPFEIALAEDIYVVNKARGALSIPLSKEESGMAIEAANRIIRNLGEAYRSSLQKTKKN</sequence>
<feature type="region of interest" description="Disordered" evidence="1">
    <location>
        <begin position="1"/>
        <end position="31"/>
    </location>
</feature>
<protein>
    <submittedName>
        <fullName evidence="2">Uncharacterized protein</fullName>
    </submittedName>
</protein>
<organism evidence="2 3">
    <name type="scientific">Candidatus Kaiserbacteria bacterium RIFCSPHIGHO2_01_FULL_56_24</name>
    <dbReference type="NCBI Taxonomy" id="1798487"/>
    <lineage>
        <taxon>Bacteria</taxon>
        <taxon>Candidatus Kaiseribacteriota</taxon>
    </lineage>
</organism>
<name>A0A1F6D9P6_9BACT</name>
<dbReference type="AlphaFoldDB" id="A0A1F6D9P6"/>